<accession>A0A3B0STM7</accession>
<evidence type="ECO:0000313" key="1">
    <source>
        <dbReference type="EMBL" id="VAW07413.1"/>
    </source>
</evidence>
<reference evidence="1" key="1">
    <citation type="submission" date="2018-06" db="EMBL/GenBank/DDBJ databases">
        <authorList>
            <person name="Zhirakovskaya E."/>
        </authorList>
    </citation>
    <scope>NUCLEOTIDE SEQUENCE</scope>
</reference>
<dbReference type="EMBL" id="UOEH01000580">
    <property type="protein sequence ID" value="VAW07413.1"/>
    <property type="molecule type" value="Genomic_DNA"/>
</dbReference>
<dbReference type="AlphaFoldDB" id="A0A3B0STM7"/>
<sequence>MPITLDQAKIASGYLKRLLQGAPTDLKKRYVRAFVTEIIVGKSEIVISGPKDALAEAVSGEPVTTLWPPPDVKILFMSI</sequence>
<gene>
    <name evidence="1" type="ORF">MNBD_ALPHA05-136</name>
</gene>
<proteinExistence type="predicted"/>
<protein>
    <submittedName>
        <fullName evidence="1">Uncharacterized protein</fullName>
    </submittedName>
</protein>
<organism evidence="1">
    <name type="scientific">hydrothermal vent metagenome</name>
    <dbReference type="NCBI Taxonomy" id="652676"/>
    <lineage>
        <taxon>unclassified sequences</taxon>
        <taxon>metagenomes</taxon>
        <taxon>ecological metagenomes</taxon>
    </lineage>
</organism>
<name>A0A3B0STM7_9ZZZZ</name>